<accession>A0A2G5B121</accession>
<sequence length="242" mass="28417">MSQIEALKAEIDSLPSEKQIVNIFREELYFTSIVFDDNYNGEKTLLQLLIDLTGFKYNHYEENAKIRGVNVEVSKDDITFYNYIDIIKLLASHDIRFLIKWNTMLQNILESSYLEIHFKSIHMERVVFTTEYNNSNLVDLRNLVNRLSILLSCSDLENTDFMKFRQHKKYQIGTKTKLNIHTVIEKFKLLGFENLKNSKTLLIPSAYKKISWNNKNQESNGEQPENYLYIPSNLVPTTESLL</sequence>
<proteinExistence type="predicted"/>
<gene>
    <name evidence="1" type="ORF">COEREDRAFT_90098</name>
</gene>
<evidence type="ECO:0000313" key="1">
    <source>
        <dbReference type="EMBL" id="PIA12718.1"/>
    </source>
</evidence>
<dbReference type="EMBL" id="KZ303582">
    <property type="protein sequence ID" value="PIA12718.1"/>
    <property type="molecule type" value="Genomic_DNA"/>
</dbReference>
<protein>
    <submittedName>
        <fullName evidence="1">Uncharacterized protein</fullName>
    </submittedName>
</protein>
<keyword evidence="2" id="KW-1185">Reference proteome</keyword>
<organism evidence="1 2">
    <name type="scientific">Coemansia reversa (strain ATCC 12441 / NRRL 1564)</name>
    <dbReference type="NCBI Taxonomy" id="763665"/>
    <lineage>
        <taxon>Eukaryota</taxon>
        <taxon>Fungi</taxon>
        <taxon>Fungi incertae sedis</taxon>
        <taxon>Zoopagomycota</taxon>
        <taxon>Kickxellomycotina</taxon>
        <taxon>Kickxellomycetes</taxon>
        <taxon>Kickxellales</taxon>
        <taxon>Kickxellaceae</taxon>
        <taxon>Coemansia</taxon>
    </lineage>
</organism>
<name>A0A2G5B121_COERN</name>
<evidence type="ECO:0000313" key="2">
    <source>
        <dbReference type="Proteomes" id="UP000242474"/>
    </source>
</evidence>
<reference evidence="1 2" key="1">
    <citation type="journal article" date="2015" name="Genome Biol. Evol.">
        <title>Phylogenomic analyses indicate that early fungi evolved digesting cell walls of algal ancestors of land plants.</title>
        <authorList>
            <person name="Chang Y."/>
            <person name="Wang S."/>
            <person name="Sekimoto S."/>
            <person name="Aerts A.L."/>
            <person name="Choi C."/>
            <person name="Clum A."/>
            <person name="LaButti K.M."/>
            <person name="Lindquist E.A."/>
            <person name="Yee Ngan C."/>
            <person name="Ohm R.A."/>
            <person name="Salamov A.A."/>
            <person name="Grigoriev I.V."/>
            <person name="Spatafora J.W."/>
            <person name="Berbee M.L."/>
        </authorList>
    </citation>
    <scope>NUCLEOTIDE SEQUENCE [LARGE SCALE GENOMIC DNA]</scope>
    <source>
        <strain evidence="1 2">NRRL 1564</strain>
    </source>
</reference>
<dbReference type="Proteomes" id="UP000242474">
    <property type="component" value="Unassembled WGS sequence"/>
</dbReference>
<dbReference type="AlphaFoldDB" id="A0A2G5B121"/>